<dbReference type="EMBL" id="JACAZH010000002">
    <property type="protein sequence ID" value="KAF7374164.1"/>
    <property type="molecule type" value="Genomic_DNA"/>
</dbReference>
<proteinExistence type="predicted"/>
<reference evidence="2" key="1">
    <citation type="submission" date="2020-05" db="EMBL/GenBank/DDBJ databases">
        <title>Mycena genomes resolve the evolution of fungal bioluminescence.</title>
        <authorList>
            <person name="Tsai I.J."/>
        </authorList>
    </citation>
    <scope>NUCLEOTIDE SEQUENCE</scope>
    <source>
        <strain evidence="2">160909Yilan</strain>
    </source>
</reference>
<name>A0A8H6ZBF4_9AGAR</name>
<protein>
    <submittedName>
        <fullName evidence="2">Uncharacterized protein</fullName>
    </submittedName>
</protein>
<keyword evidence="3" id="KW-1185">Reference proteome</keyword>
<sequence>MDLNGTHPDEHLGSYSPGDNSGSASYGGSIFSGSQHFTVAGGTFTNITKNYSTVLAVLRDFQTIPLGDIDLQREIRLKNDFGAIRLRKLHSAQIRREQSKMTAVIYQGDGAEQEWRPDVEKYMTYIFSHPNIVQLYGTAMCGTIHAAVFNDELIPLQQFIDLYHIGITGISPPH</sequence>
<evidence type="ECO:0000256" key="1">
    <source>
        <dbReference type="SAM" id="MobiDB-lite"/>
    </source>
</evidence>
<feature type="region of interest" description="Disordered" evidence="1">
    <location>
        <begin position="1"/>
        <end position="20"/>
    </location>
</feature>
<gene>
    <name evidence="2" type="ORF">MSAN_00298100</name>
</gene>
<dbReference type="Proteomes" id="UP000623467">
    <property type="component" value="Unassembled WGS sequence"/>
</dbReference>
<comment type="caution">
    <text evidence="2">The sequence shown here is derived from an EMBL/GenBank/DDBJ whole genome shotgun (WGS) entry which is preliminary data.</text>
</comment>
<dbReference type="AlphaFoldDB" id="A0A8H6ZBF4"/>
<organism evidence="2 3">
    <name type="scientific">Mycena sanguinolenta</name>
    <dbReference type="NCBI Taxonomy" id="230812"/>
    <lineage>
        <taxon>Eukaryota</taxon>
        <taxon>Fungi</taxon>
        <taxon>Dikarya</taxon>
        <taxon>Basidiomycota</taxon>
        <taxon>Agaricomycotina</taxon>
        <taxon>Agaricomycetes</taxon>
        <taxon>Agaricomycetidae</taxon>
        <taxon>Agaricales</taxon>
        <taxon>Marasmiineae</taxon>
        <taxon>Mycenaceae</taxon>
        <taxon>Mycena</taxon>
    </lineage>
</organism>
<accession>A0A8H6ZBF4</accession>
<dbReference type="OrthoDB" id="3038000at2759"/>
<evidence type="ECO:0000313" key="3">
    <source>
        <dbReference type="Proteomes" id="UP000623467"/>
    </source>
</evidence>
<evidence type="ECO:0000313" key="2">
    <source>
        <dbReference type="EMBL" id="KAF7374164.1"/>
    </source>
</evidence>